<keyword evidence="2" id="KW-0489">Methyltransferase</keyword>
<protein>
    <submittedName>
        <fullName evidence="2">Methylase</fullName>
    </submittedName>
</protein>
<reference evidence="2 3" key="1">
    <citation type="submission" date="2016-04" db="EMBL/GenBank/DDBJ databases">
        <authorList>
            <consortium name="Pathogen Informatics"/>
        </authorList>
    </citation>
    <scope>NUCLEOTIDE SEQUENCE [LARGE SCALE GENOMIC DNA]</scope>
    <source>
        <strain evidence="2 3">H050680373</strain>
    </source>
</reference>
<organism evidence="2 3">
    <name type="scientific">Bordetella ansorpii</name>
    <dbReference type="NCBI Taxonomy" id="288768"/>
    <lineage>
        <taxon>Bacteria</taxon>
        <taxon>Pseudomonadati</taxon>
        <taxon>Pseudomonadota</taxon>
        <taxon>Betaproteobacteria</taxon>
        <taxon>Burkholderiales</taxon>
        <taxon>Alcaligenaceae</taxon>
        <taxon>Bordetella</taxon>
    </lineage>
</organism>
<dbReference type="GO" id="GO:0008168">
    <property type="term" value="F:methyltransferase activity"/>
    <property type="evidence" value="ECO:0007669"/>
    <property type="project" value="UniProtKB-KW"/>
</dbReference>
<keyword evidence="3" id="KW-1185">Reference proteome</keyword>
<dbReference type="GO" id="GO:0032259">
    <property type="term" value="P:methylation"/>
    <property type="evidence" value="ECO:0007669"/>
    <property type="project" value="UniProtKB-KW"/>
</dbReference>
<dbReference type="AlphaFoldDB" id="A0A157SEP6"/>
<dbReference type="PANTHER" id="PTHR18895:SF74">
    <property type="entry name" value="MTRF1L RELEASE FACTOR GLUTAMINE METHYLTRANSFERASE"/>
    <property type="match status" value="1"/>
</dbReference>
<sequence length="294" mass="32531">MLGLSDKSWLVEMLHPQDAAAAQSAGDAPPPREYDAYFGLGYSVRLLDRPPVFKVSLAGLALGAYLVRALDDTMLEGSFLDLGTGSGVHALLLRRLGATHVTGTDLSCEAVMLARENELLNFGDQRITFQESDLFLGLNAPSGQYDTVIFNPPGWRTPSQRLLARLASNADGTDMPVSAMFYGDDVLLKFLEQLPRHLKPGGRAIVGLNSLVGIQDVLGRYRLGHAGKPPLRYRLLERHALPLLYYSASWRAQQGALEAEFRDWRDHALAAYSTDGRGSIYWSYEIVEFQFSER</sequence>
<evidence type="ECO:0000313" key="3">
    <source>
        <dbReference type="Proteomes" id="UP000076848"/>
    </source>
</evidence>
<dbReference type="InterPro" id="IPR050320">
    <property type="entry name" value="N5-glutamine_MTase"/>
</dbReference>
<dbReference type="Gene3D" id="3.40.50.150">
    <property type="entry name" value="Vaccinia Virus protein VP39"/>
    <property type="match status" value="1"/>
</dbReference>
<dbReference type="PANTHER" id="PTHR18895">
    <property type="entry name" value="HEMK METHYLTRANSFERASE"/>
    <property type="match status" value="1"/>
</dbReference>
<dbReference type="CDD" id="cd02440">
    <property type="entry name" value="AdoMet_MTases"/>
    <property type="match status" value="1"/>
</dbReference>
<dbReference type="SUPFAM" id="SSF53335">
    <property type="entry name" value="S-adenosyl-L-methionine-dependent methyltransferases"/>
    <property type="match status" value="1"/>
</dbReference>
<evidence type="ECO:0000313" key="2">
    <source>
        <dbReference type="EMBL" id="SAI68918.1"/>
    </source>
</evidence>
<name>A0A157SEP6_9BORD</name>
<dbReference type="InterPro" id="IPR025714">
    <property type="entry name" value="Methyltranfer_dom"/>
</dbReference>
<dbReference type="InterPro" id="IPR029063">
    <property type="entry name" value="SAM-dependent_MTases_sf"/>
</dbReference>
<proteinExistence type="predicted"/>
<feature type="domain" description="Methyltransferase" evidence="1">
    <location>
        <begin position="78"/>
        <end position="206"/>
    </location>
</feature>
<gene>
    <name evidence="2" type="ORF">SAMEA3906486_02180</name>
</gene>
<dbReference type="STRING" id="288768.SAMEA3906486_02180"/>
<accession>A0A157SEP6</accession>
<dbReference type="Pfam" id="PF13847">
    <property type="entry name" value="Methyltransf_31"/>
    <property type="match status" value="1"/>
</dbReference>
<keyword evidence="2" id="KW-0808">Transferase</keyword>
<dbReference type="RefSeq" id="WP_082853015.1">
    <property type="nucleotide sequence ID" value="NZ_FKIF01000006.1"/>
</dbReference>
<dbReference type="Proteomes" id="UP000076848">
    <property type="component" value="Unassembled WGS sequence"/>
</dbReference>
<dbReference type="EMBL" id="FKIF01000006">
    <property type="protein sequence ID" value="SAI68918.1"/>
    <property type="molecule type" value="Genomic_DNA"/>
</dbReference>
<evidence type="ECO:0000259" key="1">
    <source>
        <dbReference type="Pfam" id="PF13847"/>
    </source>
</evidence>
<dbReference type="OrthoDB" id="8746524at2"/>